<accession>A0A180G1P2</accession>
<evidence type="ECO:0000256" key="2">
    <source>
        <dbReference type="ARBA" id="ARBA00022980"/>
    </source>
</evidence>
<evidence type="ECO:0000256" key="3">
    <source>
        <dbReference type="ARBA" id="ARBA00023274"/>
    </source>
</evidence>
<dbReference type="InterPro" id="IPR000892">
    <property type="entry name" value="Ribosomal_eS26"/>
</dbReference>
<dbReference type="Pfam" id="PF01283">
    <property type="entry name" value="Ribosomal_S26e"/>
    <property type="match status" value="1"/>
</dbReference>
<dbReference type="GO" id="GO:0003735">
    <property type="term" value="F:structural constituent of ribosome"/>
    <property type="evidence" value="ECO:0007669"/>
    <property type="project" value="InterPro"/>
</dbReference>
<protein>
    <recommendedName>
        <fullName evidence="8">40S ribosomal protein S26</fullName>
    </recommendedName>
</protein>
<evidence type="ECO:0000313" key="5">
    <source>
        <dbReference type="EMBL" id="OAV86520.1"/>
    </source>
</evidence>
<feature type="compositionally biased region" description="Basic residues" evidence="4">
    <location>
        <begin position="102"/>
        <end position="119"/>
    </location>
</feature>
<dbReference type="Proteomes" id="UP000005240">
    <property type="component" value="Unassembled WGS sequence"/>
</dbReference>
<keyword evidence="7" id="KW-1185">Reference proteome</keyword>
<reference evidence="6" key="4">
    <citation type="submission" date="2025-05" db="UniProtKB">
        <authorList>
            <consortium name="EnsemblFungi"/>
        </authorList>
    </citation>
    <scope>IDENTIFICATION</scope>
    <source>
        <strain evidence="6">isolate 1-1 / race 1 (BBBD)</strain>
    </source>
</reference>
<dbReference type="GO" id="GO:0003729">
    <property type="term" value="F:mRNA binding"/>
    <property type="evidence" value="ECO:0007669"/>
    <property type="project" value="TreeGrafter"/>
</dbReference>
<keyword evidence="2" id="KW-0689">Ribosomal protein</keyword>
<dbReference type="EMBL" id="ADAS02001050">
    <property type="protein sequence ID" value="OAV86520.1"/>
    <property type="molecule type" value="Genomic_DNA"/>
</dbReference>
<evidence type="ECO:0000256" key="4">
    <source>
        <dbReference type="SAM" id="MobiDB-lite"/>
    </source>
</evidence>
<proteinExistence type="inferred from homology"/>
<reference evidence="5" key="2">
    <citation type="submission" date="2016-05" db="EMBL/GenBank/DDBJ databases">
        <title>Comparative analysis highlights variable genome content of wheat rusts and divergence of the mating loci.</title>
        <authorList>
            <person name="Cuomo C.A."/>
            <person name="Bakkeren G."/>
            <person name="Szabo L."/>
            <person name="Khalil H."/>
            <person name="Joly D."/>
            <person name="Goldberg J."/>
            <person name="Young S."/>
            <person name="Zeng Q."/>
            <person name="Fellers J."/>
        </authorList>
    </citation>
    <scope>NUCLEOTIDE SEQUENCE [LARGE SCALE GENOMIC DNA]</scope>
    <source>
        <strain evidence="5">1-1 BBBD Race 1</strain>
    </source>
</reference>
<dbReference type="Gene3D" id="3.30.1740.20">
    <property type="entry name" value="Ribosomal protein S26e"/>
    <property type="match status" value="1"/>
</dbReference>
<dbReference type="STRING" id="630390.A0A180G1P2"/>
<name>A0A180G1P2_PUCT1</name>
<dbReference type="EnsemblFungi" id="PTTG_12109-t43_1">
    <property type="protein sequence ID" value="PTTG_12109-t43_1-p1"/>
    <property type="gene ID" value="PTTG_12109"/>
</dbReference>
<dbReference type="AlphaFoldDB" id="A0A180G1P2"/>
<dbReference type="PANTHER" id="PTHR12538:SF0">
    <property type="entry name" value="40S RIBOSOMAL PROTEIN S26"/>
    <property type="match status" value="1"/>
</dbReference>
<feature type="compositionally biased region" description="Low complexity" evidence="4">
    <location>
        <begin position="29"/>
        <end position="38"/>
    </location>
</feature>
<dbReference type="GO" id="GO:0006412">
    <property type="term" value="P:translation"/>
    <property type="evidence" value="ECO:0007669"/>
    <property type="project" value="InterPro"/>
</dbReference>
<keyword evidence="3" id="KW-0687">Ribonucleoprotein</keyword>
<comment type="similarity">
    <text evidence="1">Belongs to the eukaryotic ribosomal protein eS26 family.</text>
</comment>
<reference evidence="6 7" key="3">
    <citation type="journal article" date="2017" name="G3 (Bethesda)">
        <title>Comparative analysis highlights variable genome content of wheat rusts and divergence of the mating loci.</title>
        <authorList>
            <person name="Cuomo C.A."/>
            <person name="Bakkeren G."/>
            <person name="Khalil H.B."/>
            <person name="Panwar V."/>
            <person name="Joly D."/>
            <person name="Linning R."/>
            <person name="Sakthikumar S."/>
            <person name="Song X."/>
            <person name="Adiconis X."/>
            <person name="Fan L."/>
            <person name="Goldberg J.M."/>
            <person name="Levin J.Z."/>
            <person name="Young S."/>
            <person name="Zeng Q."/>
            <person name="Anikster Y."/>
            <person name="Bruce M."/>
            <person name="Wang M."/>
            <person name="Yin C."/>
            <person name="McCallum B."/>
            <person name="Szabo L.J."/>
            <person name="Hulbert S."/>
            <person name="Chen X."/>
            <person name="Fellers J.P."/>
        </authorList>
    </citation>
    <scope>NUCLEOTIDE SEQUENCE</scope>
    <source>
        <strain evidence="7">Isolate 1-1 / race 1 (BBBD)</strain>
        <strain evidence="6">isolate 1-1 / race 1 (BBBD)</strain>
    </source>
</reference>
<dbReference type="OrthoDB" id="10262653at2759"/>
<evidence type="ECO:0000256" key="1">
    <source>
        <dbReference type="ARBA" id="ARBA00008596"/>
    </source>
</evidence>
<reference evidence="5" key="1">
    <citation type="submission" date="2009-11" db="EMBL/GenBank/DDBJ databases">
        <authorList>
            <consortium name="The Broad Institute Genome Sequencing Platform"/>
            <person name="Ward D."/>
            <person name="Feldgarden M."/>
            <person name="Earl A."/>
            <person name="Young S.K."/>
            <person name="Zeng Q."/>
            <person name="Koehrsen M."/>
            <person name="Alvarado L."/>
            <person name="Berlin A."/>
            <person name="Bochicchio J."/>
            <person name="Borenstein D."/>
            <person name="Chapman S.B."/>
            <person name="Chen Z."/>
            <person name="Engels R."/>
            <person name="Freedman E."/>
            <person name="Gellesch M."/>
            <person name="Goldberg J."/>
            <person name="Griggs A."/>
            <person name="Gujja S."/>
            <person name="Heilman E."/>
            <person name="Heiman D."/>
            <person name="Hepburn T."/>
            <person name="Howarth C."/>
            <person name="Jen D."/>
            <person name="Larson L."/>
            <person name="Lewis B."/>
            <person name="Mehta T."/>
            <person name="Park D."/>
            <person name="Pearson M."/>
            <person name="Roberts A."/>
            <person name="Saif S."/>
            <person name="Shea T."/>
            <person name="Shenoy N."/>
            <person name="Sisk P."/>
            <person name="Stolte C."/>
            <person name="Sykes S."/>
            <person name="Thomson T."/>
            <person name="Walk T."/>
            <person name="White J."/>
            <person name="Yandava C."/>
            <person name="Izard J."/>
            <person name="Baranova O.V."/>
            <person name="Blanton J.M."/>
            <person name="Tanner A.C."/>
            <person name="Dewhirst F.E."/>
            <person name="Haas B."/>
            <person name="Nusbaum C."/>
            <person name="Birren B."/>
        </authorList>
    </citation>
    <scope>NUCLEOTIDE SEQUENCE [LARGE SCALE GENOMIC DNA]</scope>
    <source>
        <strain evidence="5">1-1 BBBD Race 1</strain>
    </source>
</reference>
<dbReference type="InterPro" id="IPR038551">
    <property type="entry name" value="Ribosomal_eS26_sf"/>
</dbReference>
<organism evidence="5">
    <name type="scientific">Puccinia triticina (isolate 1-1 / race 1 (BBBD))</name>
    <name type="common">Brown leaf rust fungus</name>
    <dbReference type="NCBI Taxonomy" id="630390"/>
    <lineage>
        <taxon>Eukaryota</taxon>
        <taxon>Fungi</taxon>
        <taxon>Dikarya</taxon>
        <taxon>Basidiomycota</taxon>
        <taxon>Pucciniomycotina</taxon>
        <taxon>Pucciniomycetes</taxon>
        <taxon>Pucciniales</taxon>
        <taxon>Pucciniaceae</taxon>
        <taxon>Puccinia</taxon>
    </lineage>
</organism>
<evidence type="ECO:0000313" key="6">
    <source>
        <dbReference type="EnsemblFungi" id="PTTG_12109-t43_1-p1"/>
    </source>
</evidence>
<sequence length="437" mass="48755">MGIRTSCEALPAARPGLYSARASPCWPPTRTFAAQRPAAQPPPGSPDDGPLRQPIERPSCPAFSLPIEVTLKANLKLQDDPSPPITLYTTWSSHPAYPLTTTKKRRNGGRNKSGRGHVKPVRCSNCSRCVPKDKAIKRFTVRNMVESAAIRDLSDASVYTEYVLPKLYVKILTHCEPFHSRCSITVSLALSTHTLCGYDLSVAAVIVHLQPVFVSTKMGRRSTRMRLQLLRPSLDPEHNLEQSLSHCLALRQRPVFCFDFFNNEMRHQIPVPCLERPGSTLAPQVSRPGLWRRLPFFPLHPFAGFSQAAQCVYVGEQQVAPPTINYPSSTQAPRSRVRPATHRRAPLAEQASESAACLLSLTFRPVVPVERPNLAKRSDLRRRDLRAMWTPRPERIMTFGANAEKLAASFWTADFSLEACMAPILYSATCVIWDKAN</sequence>
<feature type="region of interest" description="Disordered" evidence="4">
    <location>
        <begin position="29"/>
        <end position="57"/>
    </location>
</feature>
<gene>
    <name evidence="5" type="ORF">PTTG_12109</name>
</gene>
<dbReference type="PANTHER" id="PTHR12538">
    <property type="entry name" value="40S RIBOSOMAL PROTEIN S26"/>
    <property type="match status" value="1"/>
</dbReference>
<dbReference type="GO" id="GO:0022627">
    <property type="term" value="C:cytosolic small ribosomal subunit"/>
    <property type="evidence" value="ECO:0007669"/>
    <property type="project" value="TreeGrafter"/>
</dbReference>
<evidence type="ECO:0008006" key="8">
    <source>
        <dbReference type="Google" id="ProtNLM"/>
    </source>
</evidence>
<feature type="region of interest" description="Disordered" evidence="4">
    <location>
        <begin position="98"/>
        <end position="119"/>
    </location>
</feature>
<evidence type="ECO:0000313" key="7">
    <source>
        <dbReference type="Proteomes" id="UP000005240"/>
    </source>
</evidence>
<dbReference type="VEuPathDB" id="FungiDB:PTTG_12109"/>